<keyword evidence="10" id="KW-0175">Coiled coil</keyword>
<evidence type="ECO:0000256" key="5">
    <source>
        <dbReference type="ARBA" id="ARBA00022490"/>
    </source>
</evidence>
<dbReference type="PANTHER" id="PTHR21500">
    <property type="entry name" value="TUBULIN-SPECIFIC CHAPERONE A"/>
    <property type="match status" value="1"/>
</dbReference>
<dbReference type="Pfam" id="PF02970">
    <property type="entry name" value="TBCA"/>
    <property type="match status" value="1"/>
</dbReference>
<evidence type="ECO:0000256" key="1">
    <source>
        <dbReference type="ARBA" id="ARBA00003046"/>
    </source>
</evidence>
<evidence type="ECO:0000256" key="3">
    <source>
        <dbReference type="ARBA" id="ARBA00006806"/>
    </source>
</evidence>
<keyword evidence="7 9" id="KW-0143">Chaperone</keyword>
<keyword evidence="8 9" id="KW-0206">Cytoskeleton</keyword>
<dbReference type="PANTHER" id="PTHR21500:SF0">
    <property type="entry name" value="TUBULIN-SPECIFIC CHAPERONE A"/>
    <property type="match status" value="1"/>
</dbReference>
<dbReference type="InterPro" id="IPR004226">
    <property type="entry name" value="TBCA"/>
</dbReference>
<comment type="caution">
    <text evidence="11">The sequence shown here is derived from an EMBL/GenBank/DDBJ whole genome shotgun (WGS) entry which is preliminary data.</text>
</comment>
<evidence type="ECO:0000256" key="9">
    <source>
        <dbReference type="RuleBase" id="RU364030"/>
    </source>
</evidence>
<evidence type="ECO:0000256" key="2">
    <source>
        <dbReference type="ARBA" id="ARBA00004245"/>
    </source>
</evidence>
<sequence>MDIIYKMEADNKRQLKIKSGVVKRITREHDSYQKEIQKDKDRIEKLRDNNGGEHAIRKQEEVLQETIQMIPNTKKRLQDALEDLCNFMKENDTDQEMISSEEWAESNRIVEQAREVFF</sequence>
<dbReference type="GO" id="GO:0048487">
    <property type="term" value="F:beta-tubulin binding"/>
    <property type="evidence" value="ECO:0007669"/>
    <property type="project" value="InterPro"/>
</dbReference>
<dbReference type="GO" id="GO:0007023">
    <property type="term" value="P:post-chaperonin tubulin folding pathway"/>
    <property type="evidence" value="ECO:0007669"/>
    <property type="project" value="UniProtKB-UniRule"/>
</dbReference>
<comment type="function">
    <text evidence="1">Tubulin-folding protein; involved in the early step of the tubulin folding pathway.</text>
</comment>
<name>A0A1R2D0I3_9CILI</name>
<evidence type="ECO:0000313" key="12">
    <source>
        <dbReference type="Proteomes" id="UP000187209"/>
    </source>
</evidence>
<comment type="subcellular location">
    <subcellularLocation>
        <location evidence="2 9">Cytoplasm</location>
        <location evidence="2 9">Cytoskeleton</location>
    </subcellularLocation>
</comment>
<evidence type="ECO:0000256" key="6">
    <source>
        <dbReference type="ARBA" id="ARBA00022701"/>
    </source>
</evidence>
<dbReference type="AlphaFoldDB" id="A0A1R2D0I3"/>
<accession>A0A1R2D0I3</accession>
<evidence type="ECO:0000256" key="4">
    <source>
        <dbReference type="ARBA" id="ARBA00015002"/>
    </source>
</evidence>
<keyword evidence="5 9" id="KW-0963">Cytoplasm</keyword>
<reference evidence="11 12" key="1">
    <citation type="submission" date="2016-11" db="EMBL/GenBank/DDBJ databases">
        <title>The macronuclear genome of Stentor coeruleus: a giant cell with tiny introns.</title>
        <authorList>
            <person name="Slabodnick M."/>
            <person name="Ruby J.G."/>
            <person name="Reiff S.B."/>
            <person name="Swart E.C."/>
            <person name="Gosai S."/>
            <person name="Prabakaran S."/>
            <person name="Witkowska E."/>
            <person name="Larue G.E."/>
            <person name="Fisher S."/>
            <person name="Freeman R.M."/>
            <person name="Gunawardena J."/>
            <person name="Chu W."/>
            <person name="Stover N.A."/>
            <person name="Gregory B.D."/>
            <person name="Nowacki M."/>
            <person name="Derisi J."/>
            <person name="Roy S.W."/>
            <person name="Marshall W.F."/>
            <person name="Sood P."/>
        </authorList>
    </citation>
    <scope>NUCLEOTIDE SEQUENCE [LARGE SCALE GENOMIC DNA]</scope>
    <source>
        <strain evidence="11">WM001</strain>
    </source>
</reference>
<dbReference type="GO" id="GO:0005829">
    <property type="term" value="C:cytosol"/>
    <property type="evidence" value="ECO:0007669"/>
    <property type="project" value="TreeGrafter"/>
</dbReference>
<dbReference type="EMBL" id="MPUH01000021">
    <property type="protein sequence ID" value="OMJ94777.1"/>
    <property type="molecule type" value="Genomic_DNA"/>
</dbReference>
<protein>
    <recommendedName>
        <fullName evidence="4 9">Tubulin-specific chaperone A</fullName>
    </recommendedName>
</protein>
<dbReference type="GO" id="GO:0007021">
    <property type="term" value="P:tubulin complex assembly"/>
    <property type="evidence" value="ECO:0007669"/>
    <property type="project" value="UniProtKB-UniRule"/>
</dbReference>
<evidence type="ECO:0000313" key="11">
    <source>
        <dbReference type="EMBL" id="OMJ94777.1"/>
    </source>
</evidence>
<dbReference type="Proteomes" id="UP000187209">
    <property type="component" value="Unassembled WGS sequence"/>
</dbReference>
<dbReference type="InterPro" id="IPR036126">
    <property type="entry name" value="TBCA_sf"/>
</dbReference>
<comment type="similarity">
    <text evidence="3 9">Belongs to the TBCA family.</text>
</comment>
<dbReference type="FunFam" id="1.20.58.90:FF:000010">
    <property type="entry name" value="Tubulin-specific chaperone A"/>
    <property type="match status" value="1"/>
</dbReference>
<dbReference type="GO" id="GO:0005874">
    <property type="term" value="C:microtubule"/>
    <property type="evidence" value="ECO:0007669"/>
    <property type="project" value="UniProtKB-KW"/>
</dbReference>
<dbReference type="Gene3D" id="1.20.58.90">
    <property type="match status" value="1"/>
</dbReference>
<keyword evidence="6 9" id="KW-0493">Microtubule</keyword>
<evidence type="ECO:0000256" key="10">
    <source>
        <dbReference type="SAM" id="Coils"/>
    </source>
</evidence>
<dbReference type="OrthoDB" id="296187at2759"/>
<proteinExistence type="inferred from homology"/>
<keyword evidence="12" id="KW-1185">Reference proteome</keyword>
<gene>
    <name evidence="11" type="ORF">SteCoe_1956</name>
</gene>
<evidence type="ECO:0000256" key="7">
    <source>
        <dbReference type="ARBA" id="ARBA00023186"/>
    </source>
</evidence>
<evidence type="ECO:0000256" key="8">
    <source>
        <dbReference type="ARBA" id="ARBA00023212"/>
    </source>
</evidence>
<dbReference type="SUPFAM" id="SSF46988">
    <property type="entry name" value="Tubulin chaperone cofactor A"/>
    <property type="match status" value="1"/>
</dbReference>
<comment type="subunit">
    <text evidence="9">Supercomplex made of cofactors A to E. Cofactors A and D function by capturing and stabilizing tubulin in a quasi-native conformation. Cofactor E binds to the cofactor D-tubulin complex; interaction with cofactor C then causes the release of tubulin polypeptides that are committed to the native state.</text>
</comment>
<organism evidence="11 12">
    <name type="scientific">Stentor coeruleus</name>
    <dbReference type="NCBI Taxonomy" id="5963"/>
    <lineage>
        <taxon>Eukaryota</taxon>
        <taxon>Sar</taxon>
        <taxon>Alveolata</taxon>
        <taxon>Ciliophora</taxon>
        <taxon>Postciliodesmatophora</taxon>
        <taxon>Heterotrichea</taxon>
        <taxon>Heterotrichida</taxon>
        <taxon>Stentoridae</taxon>
        <taxon>Stentor</taxon>
    </lineage>
</organism>
<feature type="coiled-coil region" evidence="10">
    <location>
        <begin position="22"/>
        <end position="49"/>
    </location>
</feature>